<keyword evidence="6" id="KW-1185">Reference proteome</keyword>
<keyword evidence="4" id="KW-0472">Membrane</keyword>
<evidence type="ECO:0000313" key="6">
    <source>
        <dbReference type="Proteomes" id="UP000036923"/>
    </source>
</evidence>
<sequence length="71" mass="8014">MIRSQQICFATANSYEMHENGALFPGYDFFENFEFISKLLPISSAFKNSLIVSLTSTLLTAYLGGLTARYY</sequence>
<dbReference type="Proteomes" id="UP000036923">
    <property type="component" value="Unassembled WGS sequence"/>
</dbReference>
<evidence type="ECO:0000256" key="2">
    <source>
        <dbReference type="ARBA" id="ARBA00022692"/>
    </source>
</evidence>
<protein>
    <submittedName>
        <fullName evidence="5">Uncharacterized protein</fullName>
    </submittedName>
</protein>
<evidence type="ECO:0000256" key="1">
    <source>
        <dbReference type="ARBA" id="ARBA00004141"/>
    </source>
</evidence>
<reference evidence="6" key="1">
    <citation type="submission" date="2015-07" db="EMBL/GenBank/DDBJ databases">
        <title>Near-Complete Genome Sequence of the Cellulolytic Bacterium Bacteroides (Pseudobacteroides) cellulosolvens ATCC 35603.</title>
        <authorList>
            <person name="Dassa B."/>
            <person name="Utturkar S.M."/>
            <person name="Klingeman D.M."/>
            <person name="Hurt R.A."/>
            <person name="Keller M."/>
            <person name="Xu J."/>
            <person name="Reddy Y.H.K."/>
            <person name="Borovok I."/>
            <person name="Grinberg I.R."/>
            <person name="Lamed R."/>
            <person name="Zhivin O."/>
            <person name="Bayer E.A."/>
            <person name="Brown S.D."/>
        </authorList>
    </citation>
    <scope>NUCLEOTIDE SEQUENCE [LARGE SCALE GENOMIC DNA]</scope>
    <source>
        <strain evidence="6">DSM 2933</strain>
    </source>
</reference>
<name>A0A0L6JPC2_9FIRM</name>
<evidence type="ECO:0000313" key="5">
    <source>
        <dbReference type="EMBL" id="KNY27633.1"/>
    </source>
</evidence>
<dbReference type="InterPro" id="IPR035906">
    <property type="entry name" value="MetI-like_sf"/>
</dbReference>
<comment type="subcellular location">
    <subcellularLocation>
        <location evidence="1">Membrane</location>
        <topology evidence="1">Multi-pass membrane protein</topology>
    </subcellularLocation>
</comment>
<dbReference type="EMBL" id="LGTC01000001">
    <property type="protein sequence ID" value="KNY27633.1"/>
    <property type="molecule type" value="Genomic_DNA"/>
</dbReference>
<dbReference type="AlphaFoldDB" id="A0A0L6JPC2"/>
<dbReference type="RefSeq" id="WP_036945438.1">
    <property type="nucleotide sequence ID" value="NZ_JQKC01000051.1"/>
</dbReference>
<keyword evidence="3" id="KW-1133">Transmembrane helix</keyword>
<evidence type="ECO:0000256" key="4">
    <source>
        <dbReference type="ARBA" id="ARBA00023136"/>
    </source>
</evidence>
<proteinExistence type="predicted"/>
<keyword evidence="2" id="KW-0812">Transmembrane</keyword>
<accession>A0A0L6JPC2</accession>
<evidence type="ECO:0000256" key="3">
    <source>
        <dbReference type="ARBA" id="ARBA00022989"/>
    </source>
</evidence>
<gene>
    <name evidence="5" type="ORF">Bccel_2904</name>
</gene>
<dbReference type="SUPFAM" id="SSF161098">
    <property type="entry name" value="MetI-like"/>
    <property type="match status" value="1"/>
</dbReference>
<organism evidence="5 6">
    <name type="scientific">Pseudobacteroides cellulosolvens ATCC 35603 = DSM 2933</name>
    <dbReference type="NCBI Taxonomy" id="398512"/>
    <lineage>
        <taxon>Bacteria</taxon>
        <taxon>Bacillati</taxon>
        <taxon>Bacillota</taxon>
        <taxon>Clostridia</taxon>
        <taxon>Eubacteriales</taxon>
        <taxon>Oscillospiraceae</taxon>
        <taxon>Pseudobacteroides</taxon>
    </lineage>
</organism>
<dbReference type="GO" id="GO:0016020">
    <property type="term" value="C:membrane"/>
    <property type="evidence" value="ECO:0007669"/>
    <property type="project" value="UniProtKB-SubCell"/>
</dbReference>
<comment type="caution">
    <text evidence="5">The sequence shown here is derived from an EMBL/GenBank/DDBJ whole genome shotgun (WGS) entry which is preliminary data.</text>
</comment>